<protein>
    <recommendedName>
        <fullName evidence="16">Double-strand break repair protein</fullName>
    </recommendedName>
</protein>
<evidence type="ECO:0000256" key="17">
    <source>
        <dbReference type="PIRSR" id="PIRSR000882-1"/>
    </source>
</evidence>
<keyword evidence="8 16" id="KW-0255">Endonuclease</keyword>
<evidence type="ECO:0000256" key="16">
    <source>
        <dbReference type="PIRNR" id="PIRNR000882"/>
    </source>
</evidence>
<evidence type="ECO:0000256" key="8">
    <source>
        <dbReference type="ARBA" id="ARBA00022759"/>
    </source>
</evidence>
<evidence type="ECO:0000256" key="9">
    <source>
        <dbReference type="ARBA" id="ARBA00022763"/>
    </source>
</evidence>
<dbReference type="EMBL" id="CP119959">
    <property type="protein sequence ID" value="WFD38315.1"/>
    <property type="molecule type" value="Genomic_DNA"/>
</dbReference>
<dbReference type="FunFam" id="3.60.21.10:FF:000011">
    <property type="entry name" value="Double-strand break repair protein"/>
    <property type="match status" value="1"/>
</dbReference>
<keyword evidence="10 16" id="KW-0378">Hydrolase</keyword>
<dbReference type="NCBIfam" id="TIGR00583">
    <property type="entry name" value="mre11"/>
    <property type="match status" value="1"/>
</dbReference>
<evidence type="ECO:0000256" key="18">
    <source>
        <dbReference type="RuleBase" id="RU003447"/>
    </source>
</evidence>
<dbReference type="InterPro" id="IPR041796">
    <property type="entry name" value="Mre11_N"/>
</dbReference>
<keyword evidence="11 16" id="KW-0269">Exonuclease</keyword>
<evidence type="ECO:0000256" key="19">
    <source>
        <dbReference type="SAM" id="MobiDB-lite"/>
    </source>
</evidence>
<evidence type="ECO:0000256" key="12">
    <source>
        <dbReference type="ARBA" id="ARBA00023204"/>
    </source>
</evidence>
<dbReference type="GO" id="GO:0030145">
    <property type="term" value="F:manganese ion binding"/>
    <property type="evidence" value="ECO:0007669"/>
    <property type="project" value="UniProtKB-UniRule"/>
</dbReference>
<dbReference type="GO" id="GO:0006303">
    <property type="term" value="P:double-strand break repair via nonhomologous end joining"/>
    <property type="evidence" value="ECO:0007669"/>
    <property type="project" value="TreeGrafter"/>
</dbReference>
<keyword evidence="22" id="KW-1185">Reference proteome</keyword>
<evidence type="ECO:0000256" key="2">
    <source>
        <dbReference type="ARBA" id="ARBA00004123"/>
    </source>
</evidence>
<keyword evidence="15 16" id="KW-0469">Meiosis</keyword>
<keyword evidence="13 16" id="KW-0464">Manganese</keyword>
<keyword evidence="14 16" id="KW-0539">Nucleus</keyword>
<dbReference type="GeneID" id="85224915"/>
<evidence type="ECO:0000256" key="3">
    <source>
        <dbReference type="ARBA" id="ARBA00004286"/>
    </source>
</evidence>
<evidence type="ECO:0000256" key="4">
    <source>
        <dbReference type="ARBA" id="ARBA00009028"/>
    </source>
</evidence>
<dbReference type="PIRSF" id="PIRSF000882">
    <property type="entry name" value="DSB_repair_MRE11"/>
    <property type="match status" value="1"/>
</dbReference>
<dbReference type="PANTHER" id="PTHR10139:SF1">
    <property type="entry name" value="DOUBLE-STRAND BREAK REPAIR PROTEIN MRE11"/>
    <property type="match status" value="1"/>
</dbReference>
<evidence type="ECO:0000256" key="10">
    <source>
        <dbReference type="ARBA" id="ARBA00022801"/>
    </source>
</evidence>
<feature type="compositionally biased region" description="Basic residues" evidence="19">
    <location>
        <begin position="623"/>
        <end position="633"/>
    </location>
</feature>
<keyword evidence="7" id="KW-0479">Metal-binding</keyword>
<reference evidence="21" key="1">
    <citation type="submission" date="2023-03" db="EMBL/GenBank/DDBJ databases">
        <title>Mating type loci evolution in Malassezia.</title>
        <authorList>
            <person name="Coelho M.A."/>
        </authorList>
    </citation>
    <scope>NUCLEOTIDE SEQUENCE</scope>
    <source>
        <strain evidence="21">CBS 9431</strain>
    </source>
</reference>
<dbReference type="GO" id="GO:0035861">
    <property type="term" value="C:site of double-strand break"/>
    <property type="evidence" value="ECO:0007669"/>
    <property type="project" value="TreeGrafter"/>
</dbReference>
<evidence type="ECO:0000256" key="13">
    <source>
        <dbReference type="ARBA" id="ARBA00023211"/>
    </source>
</evidence>
<feature type="domain" description="Mre11 DNA-binding" evidence="20">
    <location>
        <begin position="302"/>
        <end position="475"/>
    </location>
</feature>
<evidence type="ECO:0000259" key="20">
    <source>
        <dbReference type="SMART" id="SM01347"/>
    </source>
</evidence>
<dbReference type="AlphaFoldDB" id="A0AAF0F070"/>
<sequence>MDSQVRFLLASDTHLGYLERDPVRGNDSFEAFREVLEIARAQDVDFILLGGDLFHENKPSRATMHRTMAMLREYTFGERAVSVELLSDPHDAQRGYPFPAVNYEDPNLNVSIPIFSIHGNHDDPQGSDEHGPLSALDMLAAAGLINYFGRLDLASETSAKRKAQGTDDMIAVRPVLLRKGDTRIALYGMGNIKDERLSYELKAKHVCMYRPAEDPDDWFNLLVVHQNRAAHNPRAFIPESAFDDSVDLVVWGHEHEQRILPESVSEKNYYISQPGSSVATSLSPGETVEKCVAIVHVDHKDFKIEPIALQSVRPFVMKDISLPTEAAAARLDPSKREDVTKLLRKHVDSLISAAERAWEERVAAIPQDARRPQPLPLVRLRVAYDTQIPLGNLARFGHEFAGRIANPKDVVQLQLKRSRQTRDNSAGHVVRLDKDMIPAEKLERIQLSSLVLENVRLQNFDLLDAAQLQRSVMGYVEKDERDAVEQFLQHTLSDIEAQLAAEHLDETQLQAELERVSAQQRSALAALDVGDTGMMQATPRRPPPSARTARPAAPRPPVSSTPLVPLPPRPALSPSPEPEVRTARRRVSSPSPPSVPPSAPPSAPPTPLSSRAAALSQLGTARPSRRRRGDNVF</sequence>
<dbReference type="GO" id="GO:0030870">
    <property type="term" value="C:Mre11 complex"/>
    <property type="evidence" value="ECO:0007669"/>
    <property type="project" value="UniProtKB-UniRule"/>
</dbReference>
<dbReference type="SMART" id="SM01347">
    <property type="entry name" value="Mre11_DNA_bind"/>
    <property type="match status" value="1"/>
</dbReference>
<gene>
    <name evidence="21" type="primary">MRE11</name>
    <name evidence="21" type="ORF">MJAP1_001266</name>
</gene>
<dbReference type="GO" id="GO:0007095">
    <property type="term" value="P:mitotic G2 DNA damage checkpoint signaling"/>
    <property type="evidence" value="ECO:0007669"/>
    <property type="project" value="TreeGrafter"/>
</dbReference>
<evidence type="ECO:0000313" key="21">
    <source>
        <dbReference type="EMBL" id="WFD38315.1"/>
    </source>
</evidence>
<evidence type="ECO:0000256" key="5">
    <source>
        <dbReference type="ARBA" id="ARBA00022454"/>
    </source>
</evidence>
<dbReference type="Pfam" id="PF04152">
    <property type="entry name" value="Mre11_DNA_bind"/>
    <property type="match status" value="1"/>
</dbReference>
<feature type="active site" description="Proton donor" evidence="17">
    <location>
        <position position="121"/>
    </location>
</feature>
<dbReference type="Gene3D" id="3.30.110.110">
    <property type="entry name" value="Mre11, capping domain"/>
    <property type="match status" value="1"/>
</dbReference>
<keyword evidence="5" id="KW-0158">Chromosome</keyword>
<dbReference type="InterPro" id="IPR003701">
    <property type="entry name" value="Mre11"/>
</dbReference>
<dbReference type="GO" id="GO:0031573">
    <property type="term" value="P:mitotic intra-S DNA damage checkpoint signaling"/>
    <property type="evidence" value="ECO:0007669"/>
    <property type="project" value="TreeGrafter"/>
</dbReference>
<dbReference type="InterPro" id="IPR004843">
    <property type="entry name" value="Calcineurin-like_PHP"/>
</dbReference>
<evidence type="ECO:0000256" key="15">
    <source>
        <dbReference type="ARBA" id="ARBA00023254"/>
    </source>
</evidence>
<dbReference type="RefSeq" id="XP_060121212.1">
    <property type="nucleotide sequence ID" value="XM_060265229.1"/>
</dbReference>
<feature type="region of interest" description="Disordered" evidence="19">
    <location>
        <begin position="527"/>
        <end position="633"/>
    </location>
</feature>
<dbReference type="InterPro" id="IPR007281">
    <property type="entry name" value="Mre11_DNA-bd"/>
</dbReference>
<feature type="compositionally biased region" description="Pro residues" evidence="19">
    <location>
        <begin position="553"/>
        <end position="577"/>
    </location>
</feature>
<dbReference type="InterPro" id="IPR029052">
    <property type="entry name" value="Metallo-depent_PP-like"/>
</dbReference>
<evidence type="ECO:0000256" key="1">
    <source>
        <dbReference type="ARBA" id="ARBA00001936"/>
    </source>
</evidence>
<dbReference type="Gene3D" id="3.60.21.10">
    <property type="match status" value="1"/>
</dbReference>
<dbReference type="GO" id="GO:0000014">
    <property type="term" value="F:single-stranded DNA endodeoxyribonuclease activity"/>
    <property type="evidence" value="ECO:0007669"/>
    <property type="project" value="TreeGrafter"/>
</dbReference>
<dbReference type="Pfam" id="PF00149">
    <property type="entry name" value="Metallophos"/>
    <property type="match status" value="1"/>
</dbReference>
<feature type="compositionally biased region" description="Pro residues" evidence="19">
    <location>
        <begin position="590"/>
        <end position="607"/>
    </location>
</feature>
<keyword evidence="6 16" id="KW-0540">Nuclease</keyword>
<accession>A0AAF0F070</accession>
<dbReference type="CDD" id="cd00840">
    <property type="entry name" value="MPP_Mre11_N"/>
    <property type="match status" value="1"/>
</dbReference>
<dbReference type="GO" id="GO:0097552">
    <property type="term" value="P:mitochondrial double-strand break repair via homologous recombination"/>
    <property type="evidence" value="ECO:0007669"/>
    <property type="project" value="TreeGrafter"/>
</dbReference>
<name>A0AAF0F070_9BASI</name>
<dbReference type="GO" id="GO:0000724">
    <property type="term" value="P:double-strand break repair via homologous recombination"/>
    <property type="evidence" value="ECO:0007669"/>
    <property type="project" value="TreeGrafter"/>
</dbReference>
<comment type="function">
    <text evidence="16">Core component of the MRN complex, which plays a central role in double-strand break (DSB) repair, DNA recombination, maintenance of telomere integrity and meiosis. The MRN complex is involved in the repair of DNA double-strand breaks (DSBs) via homologous recombination (HR), an error-free mechanism which primarily occurs during S and G2 phases. The complex (1) mediates the end resection of damaged DNA, which generates proper single-stranded DNA, a key initial steps in HR, and is (2) required for the recruitment of other repair factors and efficient activation of ATM and ATR upon DNA damage. Within the MRN complex, MRE11 possesses both single-strand endonuclease activity and double-strand-specific 3'-5' exonuclease activity. MRE11 first endonucleolytically cleaves the 5' strand at DNA DSB ends to prevent non-homologous end joining (NHEJ) and licence HR. It then generates a single-stranded DNA gap via 3' to 5' exonucleolytic degradation, which is required for single-strand invasion and recombination.</text>
</comment>
<dbReference type="PANTHER" id="PTHR10139">
    <property type="entry name" value="DOUBLE-STRAND BREAK REPAIR PROTEIN MRE11"/>
    <property type="match status" value="1"/>
</dbReference>
<evidence type="ECO:0000256" key="11">
    <source>
        <dbReference type="ARBA" id="ARBA00022839"/>
    </source>
</evidence>
<proteinExistence type="inferred from homology"/>
<organism evidence="21 22">
    <name type="scientific">Malassezia japonica</name>
    <dbReference type="NCBI Taxonomy" id="223818"/>
    <lineage>
        <taxon>Eukaryota</taxon>
        <taxon>Fungi</taxon>
        <taxon>Dikarya</taxon>
        <taxon>Basidiomycota</taxon>
        <taxon>Ustilaginomycotina</taxon>
        <taxon>Malasseziomycetes</taxon>
        <taxon>Malasseziales</taxon>
        <taxon>Malasseziaceae</taxon>
        <taxon>Malassezia</taxon>
    </lineage>
</organism>
<keyword evidence="9 16" id="KW-0227">DNA damage</keyword>
<dbReference type="Proteomes" id="UP001217754">
    <property type="component" value="Chromosome 2"/>
</dbReference>
<dbReference type="GO" id="GO:0008296">
    <property type="term" value="F:3'-5'-DNA exonuclease activity"/>
    <property type="evidence" value="ECO:0007669"/>
    <property type="project" value="InterPro"/>
</dbReference>
<evidence type="ECO:0000256" key="14">
    <source>
        <dbReference type="ARBA" id="ARBA00023242"/>
    </source>
</evidence>
<comment type="cofactor">
    <cofactor evidence="1 16">
        <name>Mn(2+)</name>
        <dbReference type="ChEBI" id="CHEBI:29035"/>
    </cofactor>
</comment>
<comment type="subcellular location">
    <subcellularLocation>
        <location evidence="3">Chromosome</location>
    </subcellularLocation>
    <subcellularLocation>
        <location evidence="2 16">Nucleus</location>
    </subcellularLocation>
</comment>
<evidence type="ECO:0000256" key="7">
    <source>
        <dbReference type="ARBA" id="ARBA00022723"/>
    </source>
</evidence>
<comment type="similarity">
    <text evidence="4 16 18">Belongs to the MRE11/RAD32 family.</text>
</comment>
<keyword evidence="12 16" id="KW-0234">DNA repair</keyword>
<dbReference type="SUPFAM" id="SSF56300">
    <property type="entry name" value="Metallo-dependent phosphatases"/>
    <property type="match status" value="1"/>
</dbReference>
<dbReference type="InterPro" id="IPR038487">
    <property type="entry name" value="Mre11_capping_dom"/>
</dbReference>
<evidence type="ECO:0000256" key="6">
    <source>
        <dbReference type="ARBA" id="ARBA00022722"/>
    </source>
</evidence>
<dbReference type="GO" id="GO:0042138">
    <property type="term" value="P:meiotic DNA double-strand break formation"/>
    <property type="evidence" value="ECO:0007669"/>
    <property type="project" value="TreeGrafter"/>
</dbReference>
<dbReference type="GO" id="GO:0000723">
    <property type="term" value="P:telomere maintenance"/>
    <property type="evidence" value="ECO:0007669"/>
    <property type="project" value="TreeGrafter"/>
</dbReference>
<evidence type="ECO:0000313" key="22">
    <source>
        <dbReference type="Proteomes" id="UP001217754"/>
    </source>
</evidence>